<protein>
    <recommendedName>
        <fullName evidence="3">Helix-turn-helix protein</fullName>
    </recommendedName>
</protein>
<proteinExistence type="predicted"/>
<accession>A0A4R1K427</accession>
<dbReference type="OrthoDB" id="1093249at2"/>
<gene>
    <name evidence="1" type="ORF">C8D98_2666</name>
</gene>
<reference evidence="1 2" key="1">
    <citation type="submission" date="2019-03" db="EMBL/GenBank/DDBJ databases">
        <title>Genomic Encyclopedia of Type Strains, Phase IV (KMG-IV): sequencing the most valuable type-strain genomes for metagenomic binning, comparative biology and taxonomic classification.</title>
        <authorList>
            <person name="Goeker M."/>
        </authorList>
    </citation>
    <scope>NUCLEOTIDE SEQUENCE [LARGE SCALE GENOMIC DNA]</scope>
    <source>
        <strain evidence="1 2">DSM 24984</strain>
    </source>
</reference>
<dbReference type="RefSeq" id="WP_132874629.1">
    <property type="nucleotide sequence ID" value="NZ_SMGG01000007.1"/>
</dbReference>
<evidence type="ECO:0000313" key="2">
    <source>
        <dbReference type="Proteomes" id="UP000294614"/>
    </source>
</evidence>
<evidence type="ECO:0008006" key="3">
    <source>
        <dbReference type="Google" id="ProtNLM"/>
    </source>
</evidence>
<dbReference type="EMBL" id="SMGG01000007">
    <property type="protein sequence ID" value="TCK58463.1"/>
    <property type="molecule type" value="Genomic_DNA"/>
</dbReference>
<evidence type="ECO:0000313" key="1">
    <source>
        <dbReference type="EMBL" id="TCK58463.1"/>
    </source>
</evidence>
<dbReference type="AlphaFoldDB" id="A0A4R1K427"/>
<comment type="caution">
    <text evidence="1">The sequence shown here is derived from an EMBL/GenBank/DDBJ whole genome shotgun (WGS) entry which is preliminary data.</text>
</comment>
<name>A0A4R1K427_9BACT</name>
<dbReference type="Proteomes" id="UP000294614">
    <property type="component" value="Unassembled WGS sequence"/>
</dbReference>
<keyword evidence="2" id="KW-1185">Reference proteome</keyword>
<sequence>MSDSDINLILEKLNGIEKHLEAKQYSHRWLSMAEACEYAGGRSKNWMLDKLNTGKIHGYQEDGKKGFPGKWVIDKNSIDDFYSGLKEDTNKKYLDLKKRTGG</sequence>
<organism evidence="1 2">
    <name type="scientific">Seleniivibrio woodruffii</name>
    <dbReference type="NCBI Taxonomy" id="1078050"/>
    <lineage>
        <taxon>Bacteria</taxon>
        <taxon>Pseudomonadati</taxon>
        <taxon>Deferribacterota</taxon>
        <taxon>Deferribacteres</taxon>
        <taxon>Deferribacterales</taxon>
        <taxon>Geovibrionaceae</taxon>
        <taxon>Seleniivibrio</taxon>
    </lineage>
</organism>